<feature type="non-terminal residue" evidence="2">
    <location>
        <position position="51"/>
    </location>
</feature>
<dbReference type="RefSeq" id="XP_040781853.1">
    <property type="nucleotide sequence ID" value="XM_040924533.1"/>
</dbReference>
<proteinExistence type="predicted"/>
<dbReference type="Proteomes" id="UP000803844">
    <property type="component" value="Unassembled WGS sequence"/>
</dbReference>
<sequence length="51" mass="5657">MNHGLTTNAVNTEQMITALTIGKQTEPPTQASPRPIPMKTPFLIKRPQEQV</sequence>
<dbReference type="AlphaFoldDB" id="A0A9P4YDJ4"/>
<accession>A0A9P4YDJ4</accession>
<reference evidence="2" key="1">
    <citation type="journal article" date="2020" name="Phytopathology">
        <title>Genome sequence of the chestnut blight fungus Cryphonectria parasitica EP155: A fundamental resource for an archetypical invasive plant pathogen.</title>
        <authorList>
            <person name="Crouch J.A."/>
            <person name="Dawe A."/>
            <person name="Aerts A."/>
            <person name="Barry K."/>
            <person name="Churchill A.C.L."/>
            <person name="Grimwood J."/>
            <person name="Hillman B."/>
            <person name="Milgroom M.G."/>
            <person name="Pangilinan J."/>
            <person name="Smith M."/>
            <person name="Salamov A."/>
            <person name="Schmutz J."/>
            <person name="Yadav J."/>
            <person name="Grigoriev I.V."/>
            <person name="Nuss D."/>
        </authorList>
    </citation>
    <scope>NUCLEOTIDE SEQUENCE</scope>
    <source>
        <strain evidence="2">EP155</strain>
    </source>
</reference>
<feature type="compositionally biased region" description="Polar residues" evidence="1">
    <location>
        <begin position="21"/>
        <end position="32"/>
    </location>
</feature>
<name>A0A9P4YDJ4_CRYP1</name>
<keyword evidence="3" id="KW-1185">Reference proteome</keyword>
<protein>
    <submittedName>
        <fullName evidence="2">Uncharacterized protein</fullName>
    </submittedName>
</protein>
<feature type="region of interest" description="Disordered" evidence="1">
    <location>
        <begin position="21"/>
        <end position="51"/>
    </location>
</feature>
<evidence type="ECO:0000256" key="1">
    <source>
        <dbReference type="SAM" id="MobiDB-lite"/>
    </source>
</evidence>
<dbReference type="GeneID" id="63841662"/>
<gene>
    <name evidence="2" type="ORF">M406DRAFT_54097</name>
</gene>
<evidence type="ECO:0000313" key="2">
    <source>
        <dbReference type="EMBL" id="KAF3770892.1"/>
    </source>
</evidence>
<organism evidence="2 3">
    <name type="scientific">Cryphonectria parasitica (strain ATCC 38755 / EP155)</name>
    <dbReference type="NCBI Taxonomy" id="660469"/>
    <lineage>
        <taxon>Eukaryota</taxon>
        <taxon>Fungi</taxon>
        <taxon>Dikarya</taxon>
        <taxon>Ascomycota</taxon>
        <taxon>Pezizomycotina</taxon>
        <taxon>Sordariomycetes</taxon>
        <taxon>Sordariomycetidae</taxon>
        <taxon>Diaporthales</taxon>
        <taxon>Cryphonectriaceae</taxon>
        <taxon>Cryphonectria-Endothia species complex</taxon>
        <taxon>Cryphonectria</taxon>
    </lineage>
</organism>
<dbReference type="EMBL" id="MU032344">
    <property type="protein sequence ID" value="KAF3770892.1"/>
    <property type="molecule type" value="Genomic_DNA"/>
</dbReference>
<evidence type="ECO:0000313" key="3">
    <source>
        <dbReference type="Proteomes" id="UP000803844"/>
    </source>
</evidence>
<comment type="caution">
    <text evidence="2">The sequence shown here is derived from an EMBL/GenBank/DDBJ whole genome shotgun (WGS) entry which is preliminary data.</text>
</comment>